<evidence type="ECO:0000313" key="8">
    <source>
        <dbReference type="Proteomes" id="UP001174909"/>
    </source>
</evidence>
<proteinExistence type="predicted"/>
<dbReference type="GO" id="GO:0048040">
    <property type="term" value="F:UDP-glucuronate decarboxylase activity"/>
    <property type="evidence" value="ECO:0007669"/>
    <property type="project" value="TreeGrafter"/>
</dbReference>
<dbReference type="InterPro" id="IPR036291">
    <property type="entry name" value="NAD(P)-bd_dom_sf"/>
</dbReference>
<sequence>MPLPCQAGVQPVGVTNSPTLLTSPTHHRLGERTSTLPQSSRHSSQASPTTPPGGGRFSGFSGKKQVPAPLRSRASYTHESAVSTTPQVHFQLDTQRKSTILVDLQVKKLASEIEELKQCLMQEVKARVDLETKVSVFSLVAIALTRYVSQDASSGDAGRDQESMVSQIISEVQGLFKQEMKELEHRIRLLEEDSIFKGKREAFIPLKSSQSYPPVFLLPEGERKRILVTGGAGFVGSHLVDRLMRDGHEVRMYK</sequence>
<feature type="region of interest" description="Disordered" evidence="5">
    <location>
        <begin position="1"/>
        <end position="86"/>
    </location>
</feature>
<dbReference type="PANTHER" id="PTHR43078:SF6">
    <property type="entry name" value="UDP-GLUCURONIC ACID DECARBOXYLASE 1"/>
    <property type="match status" value="1"/>
</dbReference>
<comment type="cofactor">
    <cofactor evidence="1">
        <name>NAD(+)</name>
        <dbReference type="ChEBI" id="CHEBI:57540"/>
    </cofactor>
</comment>
<evidence type="ECO:0000259" key="6">
    <source>
        <dbReference type="Pfam" id="PF01370"/>
    </source>
</evidence>
<name>A0AA35TMJ7_GEOBA</name>
<feature type="compositionally biased region" description="Polar residues" evidence="5">
    <location>
        <begin position="13"/>
        <end position="24"/>
    </location>
</feature>
<keyword evidence="8" id="KW-1185">Reference proteome</keyword>
<dbReference type="PANTHER" id="PTHR43078">
    <property type="entry name" value="UDP-GLUCURONIC ACID DECARBOXYLASE-RELATED"/>
    <property type="match status" value="1"/>
</dbReference>
<evidence type="ECO:0000256" key="1">
    <source>
        <dbReference type="ARBA" id="ARBA00001911"/>
    </source>
</evidence>
<feature type="compositionally biased region" description="Polar residues" evidence="5">
    <location>
        <begin position="74"/>
        <end position="86"/>
    </location>
</feature>
<keyword evidence="4" id="KW-0456">Lyase</keyword>
<dbReference type="InterPro" id="IPR001509">
    <property type="entry name" value="Epimerase_deHydtase"/>
</dbReference>
<dbReference type="InterPro" id="IPR044516">
    <property type="entry name" value="UXS-like"/>
</dbReference>
<dbReference type="GO" id="GO:0070403">
    <property type="term" value="F:NAD+ binding"/>
    <property type="evidence" value="ECO:0007669"/>
    <property type="project" value="InterPro"/>
</dbReference>
<dbReference type="Proteomes" id="UP001174909">
    <property type="component" value="Unassembled WGS sequence"/>
</dbReference>
<gene>
    <name evidence="7" type="ORF">GBAR_LOCUS27674</name>
</gene>
<dbReference type="AlphaFoldDB" id="A0AA35TMJ7"/>
<evidence type="ECO:0000256" key="4">
    <source>
        <dbReference type="ARBA" id="ARBA00023239"/>
    </source>
</evidence>
<evidence type="ECO:0000313" key="7">
    <source>
        <dbReference type="EMBL" id="CAI8050389.1"/>
    </source>
</evidence>
<dbReference type="Pfam" id="PF01370">
    <property type="entry name" value="Epimerase"/>
    <property type="match status" value="1"/>
</dbReference>
<evidence type="ECO:0000256" key="5">
    <source>
        <dbReference type="SAM" id="MobiDB-lite"/>
    </source>
</evidence>
<organism evidence="7 8">
    <name type="scientific">Geodia barretti</name>
    <name type="common">Barrett's horny sponge</name>
    <dbReference type="NCBI Taxonomy" id="519541"/>
    <lineage>
        <taxon>Eukaryota</taxon>
        <taxon>Metazoa</taxon>
        <taxon>Porifera</taxon>
        <taxon>Demospongiae</taxon>
        <taxon>Heteroscleromorpha</taxon>
        <taxon>Tetractinellida</taxon>
        <taxon>Astrophorina</taxon>
        <taxon>Geodiidae</taxon>
        <taxon>Geodia</taxon>
    </lineage>
</organism>
<protein>
    <submittedName>
        <fullName evidence="7">UDP-glucuronic acid decarboxylase 1</fullName>
    </submittedName>
</protein>
<keyword evidence="3" id="KW-0520">NAD</keyword>
<feature type="domain" description="NAD-dependent epimerase/dehydratase" evidence="6">
    <location>
        <begin position="226"/>
        <end position="251"/>
    </location>
</feature>
<accession>A0AA35TMJ7</accession>
<dbReference type="EMBL" id="CASHTH010003862">
    <property type="protein sequence ID" value="CAI8050389.1"/>
    <property type="molecule type" value="Genomic_DNA"/>
</dbReference>
<evidence type="ECO:0000256" key="2">
    <source>
        <dbReference type="ARBA" id="ARBA00022793"/>
    </source>
</evidence>
<dbReference type="Gene3D" id="3.40.50.720">
    <property type="entry name" value="NAD(P)-binding Rossmann-like Domain"/>
    <property type="match status" value="1"/>
</dbReference>
<dbReference type="GO" id="GO:0005737">
    <property type="term" value="C:cytoplasm"/>
    <property type="evidence" value="ECO:0007669"/>
    <property type="project" value="TreeGrafter"/>
</dbReference>
<dbReference type="SUPFAM" id="SSF51735">
    <property type="entry name" value="NAD(P)-binding Rossmann-fold domains"/>
    <property type="match status" value="1"/>
</dbReference>
<keyword evidence="2" id="KW-0210">Decarboxylase</keyword>
<evidence type="ECO:0000256" key="3">
    <source>
        <dbReference type="ARBA" id="ARBA00023027"/>
    </source>
</evidence>
<comment type="caution">
    <text evidence="7">The sequence shown here is derived from an EMBL/GenBank/DDBJ whole genome shotgun (WGS) entry which is preliminary data.</text>
</comment>
<reference evidence="7" key="1">
    <citation type="submission" date="2023-03" db="EMBL/GenBank/DDBJ databases">
        <authorList>
            <person name="Steffen K."/>
            <person name="Cardenas P."/>
        </authorList>
    </citation>
    <scope>NUCLEOTIDE SEQUENCE</scope>
</reference>
<dbReference type="GO" id="GO:0042732">
    <property type="term" value="P:D-xylose metabolic process"/>
    <property type="evidence" value="ECO:0007669"/>
    <property type="project" value="InterPro"/>
</dbReference>
<feature type="compositionally biased region" description="Polar residues" evidence="5">
    <location>
        <begin position="32"/>
        <end position="46"/>
    </location>
</feature>